<protein>
    <submittedName>
        <fullName evidence="3">YjgF/Yer057c/UK114 family protein</fullName>
    </submittedName>
</protein>
<name>A0A811BQQ0_9VIRU</name>
<comment type="similarity">
    <text evidence="1">Belongs to the RutC family.</text>
</comment>
<feature type="region of interest" description="Disordered" evidence="2">
    <location>
        <begin position="228"/>
        <end position="258"/>
    </location>
</feature>
<dbReference type="PANTHER" id="PTHR11803:SF58">
    <property type="entry name" value="PROTEIN HMF1-RELATED"/>
    <property type="match status" value="1"/>
</dbReference>
<evidence type="ECO:0000313" key="4">
    <source>
        <dbReference type="Proteomes" id="UP001253637"/>
    </source>
</evidence>
<evidence type="ECO:0000313" key="3">
    <source>
        <dbReference type="EMBL" id="BCU02695.1"/>
    </source>
</evidence>
<dbReference type="InterPro" id="IPR006175">
    <property type="entry name" value="YjgF/YER057c/UK114"/>
</dbReference>
<dbReference type="Gene3D" id="3.30.1330.40">
    <property type="entry name" value="RutC-like"/>
    <property type="match status" value="2"/>
</dbReference>
<dbReference type="CDD" id="cd00448">
    <property type="entry name" value="YjgF_YER057c_UK114_family"/>
    <property type="match status" value="1"/>
</dbReference>
<feature type="compositionally biased region" description="Basic and acidic residues" evidence="2">
    <location>
        <begin position="234"/>
        <end position="249"/>
    </location>
</feature>
<dbReference type="Pfam" id="PF01042">
    <property type="entry name" value="Ribonuc_L-PSP"/>
    <property type="match status" value="1"/>
</dbReference>
<dbReference type="GO" id="GO:0019239">
    <property type="term" value="F:deaminase activity"/>
    <property type="evidence" value="ECO:0007669"/>
    <property type="project" value="TreeGrafter"/>
</dbReference>
<reference evidence="3" key="1">
    <citation type="submission" date="2021-04" db="EMBL/GenBank/DDBJ databases">
        <title>Draft Genome Sequence of Pandoravirus japonicus, Isolated from the Sabaishi River of Niigata, Japan.</title>
        <authorList>
            <person name="Hosokawa N."/>
            <person name="Takahashi H."/>
            <person name="Aoki K."/>
            <person name="Takemura M."/>
        </authorList>
    </citation>
    <scope>NUCLEOTIDE SEQUENCE</scope>
</reference>
<feature type="compositionally biased region" description="Basic and acidic residues" evidence="2">
    <location>
        <begin position="1"/>
        <end position="15"/>
    </location>
</feature>
<evidence type="ECO:0000256" key="2">
    <source>
        <dbReference type="SAM" id="MobiDB-lite"/>
    </source>
</evidence>
<accession>A0A811BQQ0</accession>
<dbReference type="InterPro" id="IPR035959">
    <property type="entry name" value="RutC-like_sf"/>
</dbReference>
<dbReference type="Proteomes" id="UP001253637">
    <property type="component" value="Segment"/>
</dbReference>
<evidence type="ECO:0000256" key="1">
    <source>
        <dbReference type="ARBA" id="ARBA00010552"/>
    </source>
</evidence>
<feature type="region of interest" description="Disordered" evidence="2">
    <location>
        <begin position="1"/>
        <end position="65"/>
    </location>
</feature>
<feature type="compositionally biased region" description="Basic and acidic residues" evidence="2">
    <location>
        <begin position="41"/>
        <end position="65"/>
    </location>
</feature>
<dbReference type="EMBL" id="LC625835">
    <property type="protein sequence ID" value="BCU02695.1"/>
    <property type="molecule type" value="Genomic_DNA"/>
</dbReference>
<dbReference type="SUPFAM" id="SSF55298">
    <property type="entry name" value="YjgF-like"/>
    <property type="match status" value="2"/>
</dbReference>
<sequence>MHRDARKPADAERRKEHSRHRPKYAATDAKKDDAIVAPPVDSDHDHDGDKPVHASGAHVDKRQGADTDRGCVVAQPLPARLALALDAPLCYAQSVRYGKEVTLSGVWAYGRHGLLVADDDESLSIKKRARAQTKQVFRNVHDALVAAGCRGLEDITSMVVSLVDLAATAEPFFEERLKIMGDHVEYTSSVVGITGFPISGGLVHLDVKAVVGRGCLLFLTDPIEHRHALATHKPKPEKDTHEDGDHGENEDGEAGTQHGSAWVRGCVKSYPMPAHLGMVPGASAHSAISVRRGKEVTLAGIWAYGDDTRLVPGDARQQTHQALSNVRAALRQAGCRGLRDVVSINASLVDIADTFPAFVAERDRIMGAAHNDEYTSSIVGITALPVEGSLVQVDVKAVVGRGCLLGASRHP</sequence>
<proteinExistence type="inferred from homology"/>
<organism evidence="3 4">
    <name type="scientific">Pandoravirus japonicus</name>
    <dbReference type="NCBI Taxonomy" id="2823154"/>
    <lineage>
        <taxon>Viruses</taxon>
        <taxon>Pandoravirus</taxon>
    </lineage>
</organism>
<dbReference type="PANTHER" id="PTHR11803">
    <property type="entry name" value="2-IMINOBUTANOATE/2-IMINOPROPANOATE DEAMINASE RIDA"/>
    <property type="match status" value="1"/>
</dbReference>